<evidence type="ECO:0000256" key="1">
    <source>
        <dbReference type="SAM" id="MobiDB-lite"/>
    </source>
</evidence>
<dbReference type="EMBL" id="BJWH01000001">
    <property type="protein sequence ID" value="GEL96646.1"/>
    <property type="molecule type" value="Genomic_DNA"/>
</dbReference>
<evidence type="ECO:0000313" key="3">
    <source>
        <dbReference type="Proteomes" id="UP000321049"/>
    </source>
</evidence>
<dbReference type="AlphaFoldDB" id="A0A511JFC2"/>
<organism evidence="2 3">
    <name type="scientific">Cellulomonas terrae</name>
    <dbReference type="NCBI Taxonomy" id="311234"/>
    <lineage>
        <taxon>Bacteria</taxon>
        <taxon>Bacillati</taxon>
        <taxon>Actinomycetota</taxon>
        <taxon>Actinomycetes</taxon>
        <taxon>Micrococcales</taxon>
        <taxon>Cellulomonadaceae</taxon>
        <taxon>Cellulomonas</taxon>
    </lineage>
</organism>
<feature type="region of interest" description="Disordered" evidence="1">
    <location>
        <begin position="1"/>
        <end position="50"/>
    </location>
</feature>
<sequence>MPPPPQSTASVNGSEPEVGTEPTLGDGRHGRWDAPQRQEVDAAPSGMSRARCGHAAWADYRVDP</sequence>
<accession>A0A511JFC2</accession>
<protein>
    <submittedName>
        <fullName evidence="2">Uncharacterized protein</fullName>
    </submittedName>
</protein>
<feature type="compositionally biased region" description="Basic and acidic residues" evidence="1">
    <location>
        <begin position="26"/>
        <end position="40"/>
    </location>
</feature>
<gene>
    <name evidence="2" type="ORF">CTE05_01930</name>
</gene>
<keyword evidence="3" id="KW-1185">Reference proteome</keyword>
<proteinExistence type="predicted"/>
<dbReference type="Proteomes" id="UP000321049">
    <property type="component" value="Unassembled WGS sequence"/>
</dbReference>
<reference evidence="2 3" key="1">
    <citation type="submission" date="2019-07" db="EMBL/GenBank/DDBJ databases">
        <title>Whole genome shotgun sequence of Cellulomonas terrae NBRC 100819.</title>
        <authorList>
            <person name="Hosoyama A."/>
            <person name="Uohara A."/>
            <person name="Ohji S."/>
            <person name="Ichikawa N."/>
        </authorList>
    </citation>
    <scope>NUCLEOTIDE SEQUENCE [LARGE SCALE GENOMIC DNA]</scope>
    <source>
        <strain evidence="2 3">NBRC 100819</strain>
    </source>
</reference>
<name>A0A511JFC2_9CELL</name>
<evidence type="ECO:0000313" key="2">
    <source>
        <dbReference type="EMBL" id="GEL96646.1"/>
    </source>
</evidence>
<comment type="caution">
    <text evidence="2">The sequence shown here is derived from an EMBL/GenBank/DDBJ whole genome shotgun (WGS) entry which is preliminary data.</text>
</comment>